<accession>A0A926DRR6</accession>
<feature type="transmembrane region" description="Helical" evidence="1">
    <location>
        <begin position="286"/>
        <end position="305"/>
    </location>
</feature>
<feature type="transmembrane region" description="Helical" evidence="1">
    <location>
        <begin position="366"/>
        <end position="390"/>
    </location>
</feature>
<dbReference type="RefSeq" id="WP_177717840.1">
    <property type="nucleotide sequence ID" value="NZ_JACRSQ010000015.1"/>
</dbReference>
<dbReference type="InterPro" id="IPR014194">
    <property type="entry name" value="Spore_III_AE"/>
</dbReference>
<feature type="transmembrane region" description="Helical" evidence="1">
    <location>
        <begin position="171"/>
        <end position="192"/>
    </location>
</feature>
<evidence type="ECO:0000313" key="4">
    <source>
        <dbReference type="Proteomes" id="UP000657006"/>
    </source>
</evidence>
<comment type="caution">
    <text evidence="3">The sequence shown here is derived from an EMBL/GenBank/DDBJ whole genome shotgun (WGS) entry which is preliminary data.</text>
</comment>
<protein>
    <submittedName>
        <fullName evidence="3">Stage III sporulation protein AE</fullName>
    </submittedName>
</protein>
<dbReference type="EMBL" id="JACRSQ010000015">
    <property type="protein sequence ID" value="MBC8544028.1"/>
    <property type="molecule type" value="Genomic_DNA"/>
</dbReference>
<name>A0A926DRR6_9FIRM</name>
<reference evidence="3" key="1">
    <citation type="submission" date="2020-08" db="EMBL/GenBank/DDBJ databases">
        <title>Genome public.</title>
        <authorList>
            <person name="Liu C."/>
            <person name="Sun Q."/>
        </authorList>
    </citation>
    <scope>NUCLEOTIDE SEQUENCE</scope>
    <source>
        <strain evidence="3">NSJ-32</strain>
    </source>
</reference>
<keyword evidence="1" id="KW-0472">Membrane</keyword>
<feature type="transmembrane region" description="Helical" evidence="1">
    <location>
        <begin position="140"/>
        <end position="164"/>
    </location>
</feature>
<evidence type="ECO:0000256" key="1">
    <source>
        <dbReference type="SAM" id="Phobius"/>
    </source>
</evidence>
<organism evidence="3 4">
    <name type="scientific">Bianquea renquensis</name>
    <dbReference type="NCBI Taxonomy" id="2763661"/>
    <lineage>
        <taxon>Bacteria</taxon>
        <taxon>Bacillati</taxon>
        <taxon>Bacillota</taxon>
        <taxon>Clostridia</taxon>
        <taxon>Eubacteriales</taxon>
        <taxon>Bianqueaceae</taxon>
        <taxon>Bianquea</taxon>
    </lineage>
</organism>
<sequence length="396" mass="42227">MRKKALRLVVMVLILLCLSITSVRAEEDSGSREDAEDIIRQQMEALDFDSMDSIMGEVSQDNQFYEQNFAFQSFGDLLSQLVSGEVDLTFGQWMQEILNLLFKEIPLQGHLLLQVAALALLSQLLKSLDEHFQGSSAGEIGFFAVYGVLVITLFHSFAVAVDIVRSTTERILQVGFALMPALAAVAAASGQVVSATVQSEVILGGMNLLLSALQYVVGGGIVLMVMLETANHISPKEMLGQFISLIRILIEKGLKIITSLFFILMGIQGIALPAMDKFLQKTASTAFSAVPVVGSALSGAVDTVLTGSTLVKNGIGAAGFLILLCICLLPMIKLIVCWLLYKVMAALLAPVADSRVIGLLSGMADAAGLLIAVLCSAIIIFIGAFGIFLYTTGAAL</sequence>
<feature type="transmembrane region" description="Helical" evidence="1">
    <location>
        <begin position="254"/>
        <end position="274"/>
    </location>
</feature>
<dbReference type="Pfam" id="PF09546">
    <property type="entry name" value="Spore_III_AE"/>
    <property type="match status" value="1"/>
</dbReference>
<feature type="transmembrane region" description="Helical" evidence="1">
    <location>
        <begin position="212"/>
        <end position="233"/>
    </location>
</feature>
<proteinExistence type="predicted"/>
<feature type="transmembrane region" description="Helical" evidence="1">
    <location>
        <begin position="317"/>
        <end position="341"/>
    </location>
</feature>
<keyword evidence="4" id="KW-1185">Reference proteome</keyword>
<keyword evidence="1" id="KW-0812">Transmembrane</keyword>
<keyword evidence="2" id="KW-0732">Signal</keyword>
<dbReference type="AlphaFoldDB" id="A0A926DRR6"/>
<keyword evidence="1" id="KW-1133">Transmembrane helix</keyword>
<feature type="chain" id="PRO_5037486477" evidence="2">
    <location>
        <begin position="26"/>
        <end position="396"/>
    </location>
</feature>
<gene>
    <name evidence="3" type="ORF">H8730_10765</name>
</gene>
<evidence type="ECO:0000313" key="3">
    <source>
        <dbReference type="EMBL" id="MBC8544028.1"/>
    </source>
</evidence>
<dbReference type="Proteomes" id="UP000657006">
    <property type="component" value="Unassembled WGS sequence"/>
</dbReference>
<feature type="signal peptide" evidence="2">
    <location>
        <begin position="1"/>
        <end position="25"/>
    </location>
</feature>
<evidence type="ECO:0000256" key="2">
    <source>
        <dbReference type="SAM" id="SignalP"/>
    </source>
</evidence>